<feature type="region of interest" description="Disordered" evidence="1">
    <location>
        <begin position="355"/>
        <end position="374"/>
    </location>
</feature>
<feature type="signal peptide" evidence="2">
    <location>
        <begin position="1"/>
        <end position="38"/>
    </location>
</feature>
<dbReference type="Gene3D" id="3.40.190.10">
    <property type="entry name" value="Periplasmic binding protein-like II"/>
    <property type="match status" value="2"/>
</dbReference>
<dbReference type="AlphaFoldDB" id="A0AAU8EPF5"/>
<protein>
    <submittedName>
        <fullName evidence="4">ABC transporter substrate-binding protein</fullName>
    </submittedName>
</protein>
<dbReference type="RefSeq" id="WP_353711695.1">
    <property type="nucleotide sequence ID" value="NZ_CP159279.1"/>
</dbReference>
<dbReference type="EMBL" id="CP159279">
    <property type="protein sequence ID" value="XCH11292.1"/>
    <property type="molecule type" value="Genomic_DNA"/>
</dbReference>
<gene>
    <name evidence="4" type="ORF">ABRP34_21310</name>
</gene>
<sequence>MPPHPDRTKRHTRRQLLAWSVALPAIAALTACSVQATAAGEADPGALKAPLASEVPAGTELVVGDPTTQVALELSGEIDNFTFPVKFANLSGGPQTTEAFRAKALDVGSVADIPPIHATWTGLEVKIVASQYRADAVRFPVYELGIAPQAGISSLADLRGKKIAYSPGQAQGALVLRILEKAGLKQSDVKLVELPSTGDVYPTALAAKQVDAAPLGGVNIKRYLAKYGGEGASTIRHGLRDDPGHLYAPVQVLQDPAKAAALREYVQRWGAAQRWIQDHPKEWRDGYYVRNQNLSTEDGDYLIKAAGRKDIPTSWTDAIARHQQTIDLLAREQQKPQFDAHSLYDTRFESIGGTSFAGAATSPAPSAPATGARP</sequence>
<dbReference type="PANTHER" id="PTHR30024">
    <property type="entry name" value="ALIPHATIC SULFONATES-BINDING PROTEIN-RELATED"/>
    <property type="match status" value="1"/>
</dbReference>
<dbReference type="PROSITE" id="PS51257">
    <property type="entry name" value="PROKAR_LIPOPROTEIN"/>
    <property type="match status" value="1"/>
</dbReference>
<dbReference type="PROSITE" id="PS51318">
    <property type="entry name" value="TAT"/>
    <property type="match status" value="1"/>
</dbReference>
<dbReference type="SUPFAM" id="SSF53850">
    <property type="entry name" value="Periplasmic binding protein-like II"/>
    <property type="match status" value="1"/>
</dbReference>
<feature type="domain" description="SsuA/THI5-like" evidence="3">
    <location>
        <begin position="96"/>
        <end position="226"/>
    </location>
</feature>
<accession>A0AAU8EPF5</accession>
<keyword evidence="2" id="KW-0732">Signal</keyword>
<evidence type="ECO:0000256" key="1">
    <source>
        <dbReference type="SAM" id="MobiDB-lite"/>
    </source>
</evidence>
<reference evidence="4" key="1">
    <citation type="submission" date="2024-06" db="EMBL/GenBank/DDBJ databases">
        <title>Biodegradation of dimethachlon by Arthrobacter sp. K5: mechanistic insights and ecological implications.</title>
        <authorList>
            <person name="Hu S."/>
            <person name="Lu P."/>
        </authorList>
    </citation>
    <scope>NUCLEOTIDE SEQUENCE</scope>
    <source>
        <strain evidence="4">K5</strain>
    </source>
</reference>
<evidence type="ECO:0000313" key="4">
    <source>
        <dbReference type="EMBL" id="XCH11292.1"/>
    </source>
</evidence>
<name>A0AAU8EPF5_9MICC</name>
<dbReference type="InterPro" id="IPR006311">
    <property type="entry name" value="TAT_signal"/>
</dbReference>
<organism evidence="4">
    <name type="scientific">Arthrobacter sp. K5</name>
    <dbReference type="NCBI Taxonomy" id="2839623"/>
    <lineage>
        <taxon>Bacteria</taxon>
        <taxon>Bacillati</taxon>
        <taxon>Actinomycetota</taxon>
        <taxon>Actinomycetes</taxon>
        <taxon>Micrococcales</taxon>
        <taxon>Micrococcaceae</taxon>
        <taxon>Arthrobacter</taxon>
    </lineage>
</organism>
<proteinExistence type="predicted"/>
<feature type="chain" id="PRO_5043414599" evidence="2">
    <location>
        <begin position="39"/>
        <end position="374"/>
    </location>
</feature>
<dbReference type="Pfam" id="PF09084">
    <property type="entry name" value="NMT1"/>
    <property type="match status" value="1"/>
</dbReference>
<evidence type="ECO:0000256" key="2">
    <source>
        <dbReference type="SAM" id="SignalP"/>
    </source>
</evidence>
<dbReference type="InterPro" id="IPR015168">
    <property type="entry name" value="SsuA/THI5"/>
</dbReference>
<evidence type="ECO:0000259" key="3">
    <source>
        <dbReference type="Pfam" id="PF09084"/>
    </source>
</evidence>